<gene>
    <name evidence="10" type="ORF">HDID_LOCUS203</name>
    <name evidence="11" type="ORF">WMSIL1_LOCUS14292</name>
</gene>
<evidence type="ECO:0000256" key="6">
    <source>
        <dbReference type="ARBA" id="ARBA00023157"/>
    </source>
</evidence>
<dbReference type="SMART" id="SM00645">
    <property type="entry name" value="Pept_C1"/>
    <property type="match status" value="1"/>
</dbReference>
<evidence type="ECO:0000256" key="1">
    <source>
        <dbReference type="ARBA" id="ARBA00008455"/>
    </source>
</evidence>
<protein>
    <submittedName>
        <fullName evidence="14">Pept_C1 domain-containing protein</fullName>
    </submittedName>
</protein>
<evidence type="ECO:0000256" key="7">
    <source>
        <dbReference type="SAM" id="Phobius"/>
    </source>
</evidence>
<keyword evidence="4" id="KW-0788">Thiol protease</keyword>
<dbReference type="InterPro" id="IPR013128">
    <property type="entry name" value="Peptidase_C1A"/>
</dbReference>
<dbReference type="InterPro" id="IPR013201">
    <property type="entry name" value="Prot_inhib_I29"/>
</dbReference>
<dbReference type="InterPro" id="IPR000668">
    <property type="entry name" value="Peptidase_C1A_C"/>
</dbReference>
<reference evidence="10 12" key="2">
    <citation type="submission" date="2018-11" db="EMBL/GenBank/DDBJ databases">
        <authorList>
            <consortium name="Pathogen Informatics"/>
        </authorList>
    </citation>
    <scope>NUCLEOTIDE SEQUENCE [LARGE SCALE GENOMIC DNA]</scope>
</reference>
<keyword evidence="7" id="KW-0812">Transmembrane</keyword>
<evidence type="ECO:0000256" key="4">
    <source>
        <dbReference type="ARBA" id="ARBA00022807"/>
    </source>
</evidence>
<name>A0A0R3S7Y6_HYMDI</name>
<reference evidence="14" key="1">
    <citation type="submission" date="2017-02" db="UniProtKB">
        <authorList>
            <consortium name="WormBaseParasite"/>
        </authorList>
    </citation>
    <scope>IDENTIFICATION</scope>
</reference>
<keyword evidence="3" id="KW-0378">Hydrolase</keyword>
<feature type="domain" description="Peptidase C1A papain C-terminal" evidence="8">
    <location>
        <begin position="141"/>
        <end position="353"/>
    </location>
</feature>
<dbReference type="PROSITE" id="PS00639">
    <property type="entry name" value="THIOL_PROTEASE_HIS"/>
    <property type="match status" value="1"/>
</dbReference>
<keyword evidence="7" id="KW-1133">Transmembrane helix</keyword>
<keyword evidence="7" id="KW-0472">Membrane</keyword>
<evidence type="ECO:0000313" key="14">
    <source>
        <dbReference type="WBParaSite" id="HDID_0000020201-mRNA-1"/>
    </source>
</evidence>
<evidence type="ECO:0000256" key="3">
    <source>
        <dbReference type="ARBA" id="ARBA00022801"/>
    </source>
</evidence>
<dbReference type="EMBL" id="UYSG01000023">
    <property type="protein sequence ID" value="VDL14138.1"/>
    <property type="molecule type" value="Genomic_DNA"/>
</dbReference>
<dbReference type="PRINTS" id="PR00705">
    <property type="entry name" value="PAPAIN"/>
</dbReference>
<keyword evidence="5" id="KW-0865">Zymogen</keyword>
<dbReference type="EMBL" id="CABIJS010000708">
    <property type="protein sequence ID" value="VUZ56746.1"/>
    <property type="molecule type" value="Genomic_DNA"/>
</dbReference>
<evidence type="ECO:0000313" key="13">
    <source>
        <dbReference type="Proteomes" id="UP000321570"/>
    </source>
</evidence>
<keyword evidence="13" id="KW-1185">Reference proteome</keyword>
<evidence type="ECO:0000256" key="2">
    <source>
        <dbReference type="ARBA" id="ARBA00022670"/>
    </source>
</evidence>
<dbReference type="Proteomes" id="UP000274504">
    <property type="component" value="Unassembled WGS sequence"/>
</dbReference>
<dbReference type="InterPro" id="IPR025660">
    <property type="entry name" value="Pept_his_AS"/>
</dbReference>
<dbReference type="PANTHER" id="PTHR12411">
    <property type="entry name" value="CYSTEINE PROTEASE FAMILY C1-RELATED"/>
    <property type="match status" value="1"/>
</dbReference>
<dbReference type="GO" id="GO:0006508">
    <property type="term" value="P:proteolysis"/>
    <property type="evidence" value="ECO:0007669"/>
    <property type="project" value="UniProtKB-KW"/>
</dbReference>
<dbReference type="OrthoDB" id="387093at2759"/>
<comment type="similarity">
    <text evidence="1">Belongs to the peptidase C1 family.</text>
</comment>
<proteinExistence type="inferred from homology"/>
<dbReference type="STRING" id="6216.A0A0R3S7Y6"/>
<dbReference type="Proteomes" id="UP000321570">
    <property type="component" value="Unassembled WGS sequence"/>
</dbReference>
<dbReference type="InterPro" id="IPR000169">
    <property type="entry name" value="Pept_cys_AS"/>
</dbReference>
<dbReference type="AlphaFoldDB" id="A0A0R3S7Y6"/>
<dbReference type="PROSITE" id="PS00139">
    <property type="entry name" value="THIOL_PROTEASE_CYS"/>
    <property type="match status" value="1"/>
</dbReference>
<feature type="transmembrane region" description="Helical" evidence="7">
    <location>
        <begin position="7"/>
        <end position="28"/>
    </location>
</feature>
<evidence type="ECO:0000313" key="10">
    <source>
        <dbReference type="EMBL" id="VDL14138.1"/>
    </source>
</evidence>
<feature type="domain" description="Cathepsin propeptide inhibitor" evidence="9">
    <location>
        <begin position="46"/>
        <end position="103"/>
    </location>
</feature>
<evidence type="ECO:0000313" key="11">
    <source>
        <dbReference type="EMBL" id="VUZ56746.1"/>
    </source>
</evidence>
<dbReference type="CDD" id="cd02248">
    <property type="entry name" value="Peptidase_C1A"/>
    <property type="match status" value="1"/>
</dbReference>
<dbReference type="Pfam" id="PF08246">
    <property type="entry name" value="Inhibitor_I29"/>
    <property type="match status" value="1"/>
</dbReference>
<keyword evidence="6" id="KW-1015">Disulfide bond</keyword>
<dbReference type="Pfam" id="PF00112">
    <property type="entry name" value="Peptidase_C1"/>
    <property type="match status" value="1"/>
</dbReference>
<dbReference type="GO" id="GO:0008234">
    <property type="term" value="F:cysteine-type peptidase activity"/>
    <property type="evidence" value="ECO:0007669"/>
    <property type="project" value="UniProtKB-KW"/>
</dbReference>
<dbReference type="SUPFAM" id="SSF54001">
    <property type="entry name" value="Cysteine proteinases"/>
    <property type="match status" value="1"/>
</dbReference>
<reference evidence="11 13" key="3">
    <citation type="submission" date="2019-07" db="EMBL/GenBank/DDBJ databases">
        <authorList>
            <person name="Jastrzebski P J."/>
            <person name="Paukszto L."/>
            <person name="Jastrzebski P J."/>
        </authorList>
    </citation>
    <scope>NUCLEOTIDE SEQUENCE [LARGE SCALE GENOMIC DNA]</scope>
    <source>
        <strain evidence="11 13">WMS-il1</strain>
    </source>
</reference>
<evidence type="ECO:0000259" key="9">
    <source>
        <dbReference type="SMART" id="SM00848"/>
    </source>
</evidence>
<evidence type="ECO:0000259" key="8">
    <source>
        <dbReference type="SMART" id="SM00645"/>
    </source>
</evidence>
<keyword evidence="2" id="KW-0645">Protease</keyword>
<evidence type="ECO:0000256" key="5">
    <source>
        <dbReference type="ARBA" id="ARBA00023145"/>
    </source>
</evidence>
<dbReference type="SMART" id="SM00848">
    <property type="entry name" value="Inhibitor_I29"/>
    <property type="match status" value="1"/>
</dbReference>
<dbReference type="WBParaSite" id="HDID_0000020201-mRNA-1">
    <property type="protein sequence ID" value="HDID_0000020201-mRNA-1"/>
    <property type="gene ID" value="HDID_0000020201"/>
</dbReference>
<evidence type="ECO:0000313" key="12">
    <source>
        <dbReference type="Proteomes" id="UP000274504"/>
    </source>
</evidence>
<dbReference type="InterPro" id="IPR039417">
    <property type="entry name" value="Peptidase_C1A_papain-like"/>
</dbReference>
<dbReference type="InterPro" id="IPR038765">
    <property type="entry name" value="Papain-like_cys_pep_sf"/>
</dbReference>
<dbReference type="Gene3D" id="3.90.70.10">
    <property type="entry name" value="Cysteine proteinases"/>
    <property type="match status" value="1"/>
</dbReference>
<sequence length="354" mass="40132">MHQRIRLSLLILILVISVITLVFVIINYENSKTQKGQMPLPKVDEWLDWCKKYNITFDSDAENIYRHWVWLKNYEMIQRHNARTDSTYKMGLNQFSYMEHWEFVEMNLRRRGVIKDYNEPDTPESSLTLPDIAATTAGNCFSNNFDWRNKFPSITARDQSSCGACWAFASAAVLEWHWAIHKGQNLSVSPQHLVDCVRASHGCSGGLIEHALYYAQKQGVASEEDYPYKSRVTQCMENSTRASAKIKGYTSLLGMDENALACAVQRIGPIAIAFDFSGAALQHYKSGIYDGNDCSTELLNHAMVLVGFGTDSKGNQYWIAQNSFSQNWGENGFFRIKFGVNLCGLNSDPVMPIV</sequence>
<accession>A0A0R3S7Y6</accession>
<organism evidence="14">
    <name type="scientific">Hymenolepis diminuta</name>
    <name type="common">Rat tapeworm</name>
    <dbReference type="NCBI Taxonomy" id="6216"/>
    <lineage>
        <taxon>Eukaryota</taxon>
        <taxon>Metazoa</taxon>
        <taxon>Spiralia</taxon>
        <taxon>Lophotrochozoa</taxon>
        <taxon>Platyhelminthes</taxon>
        <taxon>Cestoda</taxon>
        <taxon>Eucestoda</taxon>
        <taxon>Cyclophyllidea</taxon>
        <taxon>Hymenolepididae</taxon>
        <taxon>Hymenolepis</taxon>
    </lineage>
</organism>